<dbReference type="EMBL" id="OU015567">
    <property type="protein sequence ID" value="CAG5112834.1"/>
    <property type="molecule type" value="Genomic_DNA"/>
</dbReference>
<organism evidence="1 2">
    <name type="scientific">Oikopleura dioica</name>
    <name type="common">Tunicate</name>
    <dbReference type="NCBI Taxonomy" id="34765"/>
    <lineage>
        <taxon>Eukaryota</taxon>
        <taxon>Metazoa</taxon>
        <taxon>Chordata</taxon>
        <taxon>Tunicata</taxon>
        <taxon>Appendicularia</taxon>
        <taxon>Copelata</taxon>
        <taxon>Oikopleuridae</taxon>
        <taxon>Oikopleura</taxon>
    </lineage>
</organism>
<accession>A0ABN7TAW2</accession>
<proteinExistence type="predicted"/>
<dbReference type="Proteomes" id="UP001158576">
    <property type="component" value="Chromosome 2"/>
</dbReference>
<evidence type="ECO:0000313" key="2">
    <source>
        <dbReference type="Proteomes" id="UP001158576"/>
    </source>
</evidence>
<evidence type="ECO:0000313" key="1">
    <source>
        <dbReference type="EMBL" id="CAG5112834.1"/>
    </source>
</evidence>
<reference evidence="1 2" key="1">
    <citation type="submission" date="2021-04" db="EMBL/GenBank/DDBJ databases">
        <authorList>
            <person name="Bliznina A."/>
        </authorList>
    </citation>
    <scope>NUCLEOTIDE SEQUENCE [LARGE SCALE GENOMIC DNA]</scope>
</reference>
<keyword evidence="2" id="KW-1185">Reference proteome</keyword>
<protein>
    <submittedName>
        <fullName evidence="1">Oidioi.mRNA.OKI2018_I69.chr2.g7005.t1.cds</fullName>
    </submittedName>
</protein>
<gene>
    <name evidence="1" type="ORF">OKIOD_LOCUS15770</name>
</gene>
<sequence>MSMLRRTSGSLTKTVRQITQQQPVKDNVLRTTALGSAKCVAQNLGSSMPKTSKADKGQMMVNQITSIRRQNPMQFLQKTTQFSINVQNAKVVLSSNTAKLSKMFASFDLTSCQISFAGMLGDFAVWAITDMSTGELIYLIDDNGGSEILET</sequence>
<name>A0ABN7TAW2_OIKDI</name>